<comment type="pathway">
    <text evidence="10">Amino-acid biosynthesis; L-methionine biosynthesis via de novo pathway; L-homoserine from L-aspartate: step 1/3.</text>
</comment>
<dbReference type="InterPro" id="IPR001048">
    <property type="entry name" value="Asp/Glu/Uridylate_kinase"/>
</dbReference>
<dbReference type="GO" id="GO:0009090">
    <property type="term" value="P:homoserine biosynthetic process"/>
    <property type="evidence" value="ECO:0007669"/>
    <property type="project" value="TreeGrafter"/>
</dbReference>
<dbReference type="PANTHER" id="PTHR21499">
    <property type="entry name" value="ASPARTATE KINASE"/>
    <property type="match status" value="1"/>
</dbReference>
<dbReference type="InterPro" id="IPR005260">
    <property type="entry name" value="Asp_kin_monofn"/>
</dbReference>
<evidence type="ECO:0000256" key="9">
    <source>
        <dbReference type="RuleBase" id="RU003448"/>
    </source>
</evidence>
<evidence type="ECO:0000256" key="5">
    <source>
        <dbReference type="ARBA" id="ARBA00022777"/>
    </source>
</evidence>
<evidence type="ECO:0000256" key="2">
    <source>
        <dbReference type="ARBA" id="ARBA00010122"/>
    </source>
</evidence>
<evidence type="ECO:0000313" key="14">
    <source>
        <dbReference type="Proteomes" id="UP000255233"/>
    </source>
</evidence>
<dbReference type="Gene3D" id="1.20.120.1320">
    <property type="entry name" value="Aspartokinase, catalytic domain"/>
    <property type="match status" value="1"/>
</dbReference>
<dbReference type="UniPathway" id="UPA00051">
    <property type="reaction ID" value="UER00462"/>
</dbReference>
<dbReference type="GO" id="GO:0009089">
    <property type="term" value="P:lysine biosynthetic process via diaminopimelate"/>
    <property type="evidence" value="ECO:0007669"/>
    <property type="project" value="UniProtKB-UniPathway"/>
</dbReference>
<organism evidence="13 14">
    <name type="scientific">Rikenella microfusus</name>
    <dbReference type="NCBI Taxonomy" id="28139"/>
    <lineage>
        <taxon>Bacteria</taxon>
        <taxon>Pseudomonadati</taxon>
        <taxon>Bacteroidota</taxon>
        <taxon>Bacteroidia</taxon>
        <taxon>Bacteroidales</taxon>
        <taxon>Rikenellaceae</taxon>
        <taxon>Rikenella</taxon>
    </lineage>
</organism>
<dbReference type="GO" id="GO:0004072">
    <property type="term" value="F:aspartate kinase activity"/>
    <property type="evidence" value="ECO:0007669"/>
    <property type="project" value="UniProtKB-EC"/>
</dbReference>
<comment type="similarity">
    <text evidence="2 9">Belongs to the aspartokinase family.</text>
</comment>
<dbReference type="AlphaFoldDB" id="A0A379MTL7"/>
<dbReference type="PIRSF" id="PIRSF000726">
    <property type="entry name" value="Asp_kin"/>
    <property type="match status" value="1"/>
</dbReference>
<keyword evidence="6 8" id="KW-0067">ATP-binding</keyword>
<dbReference type="PANTHER" id="PTHR21499:SF59">
    <property type="entry name" value="ASPARTOKINASE"/>
    <property type="match status" value="1"/>
</dbReference>
<evidence type="ECO:0000259" key="12">
    <source>
        <dbReference type="Pfam" id="PF22468"/>
    </source>
</evidence>
<reference evidence="13 14" key="1">
    <citation type="submission" date="2018-06" db="EMBL/GenBank/DDBJ databases">
        <authorList>
            <consortium name="Pathogen Informatics"/>
            <person name="Doyle S."/>
        </authorList>
    </citation>
    <scope>NUCLEOTIDE SEQUENCE [LARGE SCALE GENOMIC DNA]</scope>
    <source>
        <strain evidence="13 14">NCTC11190</strain>
    </source>
</reference>
<evidence type="ECO:0000256" key="4">
    <source>
        <dbReference type="ARBA" id="ARBA00022741"/>
    </source>
</evidence>
<evidence type="ECO:0000256" key="7">
    <source>
        <dbReference type="ARBA" id="ARBA00047872"/>
    </source>
</evidence>
<dbReference type="InterPro" id="IPR036393">
    <property type="entry name" value="AceGlu_kinase-like_sf"/>
</dbReference>
<dbReference type="Pfam" id="PF22468">
    <property type="entry name" value="ACT_9"/>
    <property type="match status" value="1"/>
</dbReference>
<feature type="domain" description="Aspartate/glutamate/uridylate kinase" evidence="11">
    <location>
        <begin position="5"/>
        <end position="274"/>
    </location>
</feature>
<evidence type="ECO:0000259" key="11">
    <source>
        <dbReference type="Pfam" id="PF00696"/>
    </source>
</evidence>
<dbReference type="InterPro" id="IPR045865">
    <property type="entry name" value="ACT-like_dom_sf"/>
</dbReference>
<dbReference type="UniPathway" id="UPA00034">
    <property type="reaction ID" value="UER00015"/>
</dbReference>
<keyword evidence="3 9" id="KW-0808">Transferase</keyword>
<dbReference type="InterPro" id="IPR001341">
    <property type="entry name" value="Asp_kinase"/>
</dbReference>
<evidence type="ECO:0000256" key="8">
    <source>
        <dbReference type="PIRSR" id="PIRSR000726-1"/>
    </source>
</evidence>
<comment type="pathway">
    <text evidence="10">Amino-acid biosynthesis; L-threonine biosynthesis; L-threonine from L-aspartate: step 1/5.</text>
</comment>
<keyword evidence="14" id="KW-1185">Reference proteome</keyword>
<gene>
    <name evidence="13" type="primary">lysC</name>
    <name evidence="13" type="ORF">NCTC11190_02212</name>
</gene>
<dbReference type="Gene3D" id="3.40.1160.10">
    <property type="entry name" value="Acetylglutamate kinase-like"/>
    <property type="match status" value="1"/>
</dbReference>
<feature type="binding site" evidence="8">
    <location>
        <position position="228"/>
    </location>
    <ligand>
        <name>ATP</name>
        <dbReference type="ChEBI" id="CHEBI:30616"/>
    </ligand>
</feature>
<dbReference type="STRING" id="880526.GCA_000427365_01606"/>
<dbReference type="GO" id="GO:0005524">
    <property type="term" value="F:ATP binding"/>
    <property type="evidence" value="ECO:0007669"/>
    <property type="project" value="UniProtKB-KW"/>
</dbReference>
<dbReference type="GO" id="GO:0009088">
    <property type="term" value="P:threonine biosynthetic process"/>
    <property type="evidence" value="ECO:0007669"/>
    <property type="project" value="UniProtKB-UniPathway"/>
</dbReference>
<dbReference type="RefSeq" id="WP_027291257.1">
    <property type="nucleotide sequence ID" value="NZ_CANTWR010000023.1"/>
</dbReference>
<keyword evidence="4 8" id="KW-0547">Nucleotide-binding</keyword>
<dbReference type="OrthoDB" id="9799110at2"/>
<evidence type="ECO:0000256" key="3">
    <source>
        <dbReference type="ARBA" id="ARBA00022679"/>
    </source>
</evidence>
<evidence type="ECO:0000256" key="10">
    <source>
        <dbReference type="RuleBase" id="RU004249"/>
    </source>
</evidence>
<accession>A0A379MTL7</accession>
<dbReference type="SUPFAM" id="SSF55021">
    <property type="entry name" value="ACT-like"/>
    <property type="match status" value="2"/>
</dbReference>
<dbReference type="Gene3D" id="3.30.70.260">
    <property type="match status" value="2"/>
</dbReference>
<dbReference type="UniPathway" id="UPA00050">
    <property type="reaction ID" value="UER00461"/>
</dbReference>
<name>A0A379MTL7_9BACT</name>
<evidence type="ECO:0000313" key="13">
    <source>
        <dbReference type="EMBL" id="SUE34971.1"/>
    </source>
</evidence>
<comment type="catalytic activity">
    <reaction evidence="7 9">
        <text>L-aspartate + ATP = 4-phospho-L-aspartate + ADP</text>
        <dbReference type="Rhea" id="RHEA:23776"/>
        <dbReference type="ChEBI" id="CHEBI:29991"/>
        <dbReference type="ChEBI" id="CHEBI:30616"/>
        <dbReference type="ChEBI" id="CHEBI:57535"/>
        <dbReference type="ChEBI" id="CHEBI:456216"/>
        <dbReference type="EC" id="2.7.2.4"/>
    </reaction>
</comment>
<dbReference type="GO" id="GO:0005829">
    <property type="term" value="C:cytosol"/>
    <property type="evidence" value="ECO:0007669"/>
    <property type="project" value="TreeGrafter"/>
</dbReference>
<keyword evidence="10" id="KW-0028">Amino-acid biosynthesis</keyword>
<dbReference type="InterPro" id="IPR042199">
    <property type="entry name" value="AsparK_Bifunc_asparK/hSer_DH"/>
</dbReference>
<feature type="binding site" evidence="8">
    <location>
        <begin position="217"/>
        <end position="218"/>
    </location>
    <ligand>
        <name>ATP</name>
        <dbReference type="ChEBI" id="CHEBI:30616"/>
    </ligand>
</feature>
<comment type="pathway">
    <text evidence="1 10">Amino-acid biosynthesis; L-lysine biosynthesis via DAP pathway; (S)-tetrahydrodipicolinate from L-aspartate: step 1/4.</text>
</comment>
<dbReference type="Pfam" id="PF00696">
    <property type="entry name" value="AA_kinase"/>
    <property type="match status" value="1"/>
</dbReference>
<proteinExistence type="inferred from homology"/>
<dbReference type="SUPFAM" id="SSF53633">
    <property type="entry name" value="Carbamate kinase-like"/>
    <property type="match status" value="1"/>
</dbReference>
<evidence type="ECO:0000256" key="1">
    <source>
        <dbReference type="ARBA" id="ARBA00004766"/>
    </source>
</evidence>
<feature type="domain" description="Aspartokinase ACT" evidence="12">
    <location>
        <begin position="377"/>
        <end position="434"/>
    </location>
</feature>
<dbReference type="InterPro" id="IPR054352">
    <property type="entry name" value="ACT_Aspartokinase"/>
</dbReference>
<dbReference type="EC" id="2.7.2.4" evidence="9"/>
<dbReference type="EMBL" id="UGVL01000001">
    <property type="protein sequence ID" value="SUE34971.1"/>
    <property type="molecule type" value="Genomic_DNA"/>
</dbReference>
<sequence length="442" mass="48566">MIKTLKFGGTSVGSAANMRRVAGIIVSEGARLTVLSAMSGTTDALVRISAAARAGDTGTVKQTIEALRDKYASCILRLLDTHKDAAVERMEAALALISDETFTYRGEVSDKLIQAQGELLTSAIFCYHMQELGHKAVLLTSPEFMHTDPEGKPDTARLKKELTRLVTETDPDIYYIAQGFICTDAAGHVSNLGRGGSDYSAALMGVAIDSDEVQIWTDIDGMHNNDPRVVEKTFPIRRMSFDEAAELAYFGAKILHPLTIQPCKEAGINVRLKNSMEPEAEGTLISADEDNAMDFHAVAAKDGITVVRITSARMLMAYGFLRKVFEVFEKYKTPVDMITTSEVELSLTIDNTDRLDEIVRELVPFGSLEIDRDNTIVCIVGCIDYQQVGLAARIFNGLREIPIKMISYGANHRSMTILVSTEHKKQTLQALNDHLFDCTNGK</sequence>
<evidence type="ECO:0000256" key="6">
    <source>
        <dbReference type="ARBA" id="ARBA00022840"/>
    </source>
</evidence>
<keyword evidence="5 9" id="KW-0418">Kinase</keyword>
<dbReference type="Proteomes" id="UP000255233">
    <property type="component" value="Unassembled WGS sequence"/>
</dbReference>
<dbReference type="NCBIfam" id="TIGR00657">
    <property type="entry name" value="asp_kinases"/>
    <property type="match status" value="1"/>
</dbReference>
<protein>
    <recommendedName>
        <fullName evidence="9">Aspartokinase</fullName>
        <ecNumber evidence="9">2.7.2.4</ecNumber>
    </recommendedName>
</protein>